<comment type="caution">
    <text evidence="1">The sequence shown here is derived from an EMBL/GenBank/DDBJ whole genome shotgun (WGS) entry which is preliminary data.</text>
</comment>
<dbReference type="AlphaFoldDB" id="A0A8X8VW47"/>
<keyword evidence="5" id="KW-1185">Reference proteome</keyword>
<evidence type="ECO:0000313" key="1">
    <source>
        <dbReference type="EMBL" id="KAG6383494.1"/>
    </source>
</evidence>
<evidence type="ECO:0000313" key="3">
    <source>
        <dbReference type="EMBL" id="KAG6400047.1"/>
    </source>
</evidence>
<proteinExistence type="predicted"/>
<dbReference type="EMBL" id="PNBA02000224">
    <property type="protein sequence ID" value="KAG6384217.1"/>
    <property type="molecule type" value="Genomic_DNA"/>
</dbReference>
<name>A0A8X8VW47_SALSN</name>
<evidence type="ECO:0000313" key="2">
    <source>
        <dbReference type="EMBL" id="KAG6384217.1"/>
    </source>
</evidence>
<evidence type="ECO:0000313" key="4">
    <source>
        <dbReference type="EMBL" id="KAG6400149.1"/>
    </source>
</evidence>
<organism evidence="1">
    <name type="scientific">Salvia splendens</name>
    <name type="common">Scarlet sage</name>
    <dbReference type="NCBI Taxonomy" id="180675"/>
    <lineage>
        <taxon>Eukaryota</taxon>
        <taxon>Viridiplantae</taxon>
        <taxon>Streptophyta</taxon>
        <taxon>Embryophyta</taxon>
        <taxon>Tracheophyta</taxon>
        <taxon>Spermatophyta</taxon>
        <taxon>Magnoliopsida</taxon>
        <taxon>eudicotyledons</taxon>
        <taxon>Gunneridae</taxon>
        <taxon>Pentapetalae</taxon>
        <taxon>asterids</taxon>
        <taxon>lamiids</taxon>
        <taxon>Lamiales</taxon>
        <taxon>Lamiaceae</taxon>
        <taxon>Nepetoideae</taxon>
        <taxon>Mentheae</taxon>
        <taxon>Salviinae</taxon>
        <taxon>Salvia</taxon>
        <taxon>Salvia subgen. Calosphace</taxon>
        <taxon>core Calosphace</taxon>
    </lineage>
</organism>
<dbReference type="Proteomes" id="UP000298416">
    <property type="component" value="Unassembled WGS sequence"/>
</dbReference>
<dbReference type="InterPro" id="IPR027443">
    <property type="entry name" value="IPNS-like_sf"/>
</dbReference>
<dbReference type="EMBL" id="PNBA02000015">
    <property type="protein sequence ID" value="KAG6400047.1"/>
    <property type="molecule type" value="Genomic_DNA"/>
</dbReference>
<reference evidence="1" key="2">
    <citation type="submission" date="2020-08" db="EMBL/GenBank/DDBJ databases">
        <title>Plant Genome Project.</title>
        <authorList>
            <person name="Zhang R.-G."/>
        </authorList>
    </citation>
    <scope>NUCLEOTIDE SEQUENCE</scope>
    <source>
        <strain evidence="1">Huo1</strain>
        <tissue evidence="1">Leaf</tissue>
    </source>
</reference>
<sequence length="86" mass="9463">MLTVCRFLPKMAKLGSLVVVSGDEARYSIGLFSAPKEGGVIKTPEELVDEGHPLLYKPFDYYKFVDFTSTDVGRASPDPLKEYCGA</sequence>
<gene>
    <name evidence="3" type="ORF">SASPL_141535</name>
    <name evidence="4" type="ORF">SASPL_141637</name>
    <name evidence="2" type="ORF">SASPL_155981</name>
    <name evidence="1" type="ORF">SASPL_156753</name>
</gene>
<protein>
    <submittedName>
        <fullName evidence="1">Uncharacterized protein</fullName>
    </submittedName>
</protein>
<dbReference type="SUPFAM" id="SSF51197">
    <property type="entry name" value="Clavaminate synthase-like"/>
    <property type="match status" value="1"/>
</dbReference>
<evidence type="ECO:0000313" key="5">
    <source>
        <dbReference type="Proteomes" id="UP000298416"/>
    </source>
</evidence>
<dbReference type="EMBL" id="PNBA02000015">
    <property type="protein sequence ID" value="KAG6400149.1"/>
    <property type="molecule type" value="Genomic_DNA"/>
</dbReference>
<dbReference type="EMBL" id="PNBA02000535">
    <property type="protein sequence ID" value="KAG6383494.1"/>
    <property type="molecule type" value="Genomic_DNA"/>
</dbReference>
<accession>A0A8X8VW47</accession>
<dbReference type="Gene3D" id="2.60.120.330">
    <property type="entry name" value="B-lactam Antibiotic, Isopenicillin N Synthase, Chain"/>
    <property type="match status" value="1"/>
</dbReference>
<reference evidence="1" key="1">
    <citation type="submission" date="2018-01" db="EMBL/GenBank/DDBJ databases">
        <authorList>
            <person name="Mao J.F."/>
        </authorList>
    </citation>
    <scope>NUCLEOTIDE SEQUENCE</scope>
    <source>
        <strain evidence="1">Huo1</strain>
        <tissue evidence="1">Leaf</tissue>
    </source>
</reference>